<dbReference type="OrthoDB" id="883203at2"/>
<dbReference type="PANTHER" id="PTHR38593:SF1">
    <property type="entry name" value="BLR2558 PROTEIN"/>
    <property type="match status" value="1"/>
</dbReference>
<dbReference type="PANTHER" id="PTHR38593">
    <property type="entry name" value="BLR2558 PROTEIN"/>
    <property type="match status" value="1"/>
</dbReference>
<dbReference type="InterPro" id="IPR012347">
    <property type="entry name" value="Ferritin-like"/>
</dbReference>
<evidence type="ECO:0000256" key="1">
    <source>
        <dbReference type="SAM" id="MobiDB-lite"/>
    </source>
</evidence>
<evidence type="ECO:0000313" key="4">
    <source>
        <dbReference type="EMBL" id="AKQ46817.1"/>
    </source>
</evidence>
<evidence type="ECO:0000313" key="5">
    <source>
        <dbReference type="Proteomes" id="UP000036458"/>
    </source>
</evidence>
<dbReference type="STRING" id="1379910.TH63_16190"/>
<dbReference type="PROSITE" id="PS51257">
    <property type="entry name" value="PROKAR_LIPOPROTEIN"/>
    <property type="match status" value="1"/>
</dbReference>
<dbReference type="Proteomes" id="UP000036458">
    <property type="component" value="Chromosome"/>
</dbReference>
<sequence>MKKIPSIILASALAMTMGCSSTDTSSDTTTTSTAETSASDTTAAPVSTAAGARGTGISSTDMSDAAFLIEAASSGLMEVELGELAAKTAMDPEVKKFGQMMVDHHTKANEELNAVAAAMNVELPTVLNQMHREMADKLKVKTGKSFDEAYMDLMEKAHKRDIDMFVAKTTSAENSAVKDFAVRTLPVLRSHLEMANQIEDTVD</sequence>
<reference evidence="4 5" key="1">
    <citation type="submission" date="2015-01" db="EMBL/GenBank/DDBJ databases">
        <title>Rufibacter sp./DG31D/ whole genome sequencing.</title>
        <authorList>
            <person name="Kim M.K."/>
            <person name="Srinivasan S."/>
            <person name="Lee J.-J."/>
        </authorList>
    </citation>
    <scope>NUCLEOTIDE SEQUENCE [LARGE SCALE GENOMIC DNA]</scope>
    <source>
        <strain evidence="4 5">DG31D</strain>
    </source>
</reference>
<dbReference type="RefSeq" id="WP_048921860.1">
    <property type="nucleotide sequence ID" value="NZ_CP010777.1"/>
</dbReference>
<gene>
    <name evidence="4" type="ORF">TH63_16190</name>
</gene>
<dbReference type="AlphaFoldDB" id="A0A0H4VS88"/>
<accession>A0A0H4VS88</accession>
<dbReference type="Gene3D" id="1.20.1260.10">
    <property type="match status" value="1"/>
</dbReference>
<feature type="chain" id="PRO_5005211129" description="DUF4142 domain-containing protein" evidence="2">
    <location>
        <begin position="26"/>
        <end position="203"/>
    </location>
</feature>
<feature type="domain" description="DUF4142" evidence="3">
    <location>
        <begin position="63"/>
        <end position="198"/>
    </location>
</feature>
<evidence type="ECO:0000259" key="3">
    <source>
        <dbReference type="Pfam" id="PF13628"/>
    </source>
</evidence>
<protein>
    <recommendedName>
        <fullName evidence="3">DUF4142 domain-containing protein</fullName>
    </recommendedName>
</protein>
<dbReference type="Pfam" id="PF13628">
    <property type="entry name" value="DUF4142"/>
    <property type="match status" value="1"/>
</dbReference>
<proteinExistence type="predicted"/>
<feature type="region of interest" description="Disordered" evidence="1">
    <location>
        <begin position="19"/>
        <end position="57"/>
    </location>
</feature>
<dbReference type="EMBL" id="CP010777">
    <property type="protein sequence ID" value="AKQ46817.1"/>
    <property type="molecule type" value="Genomic_DNA"/>
</dbReference>
<dbReference type="InterPro" id="IPR025419">
    <property type="entry name" value="DUF4142"/>
</dbReference>
<evidence type="ECO:0000256" key="2">
    <source>
        <dbReference type="SAM" id="SignalP"/>
    </source>
</evidence>
<keyword evidence="2" id="KW-0732">Signal</keyword>
<dbReference type="KEGG" id="ruf:TH63_16190"/>
<organism evidence="4 5">
    <name type="scientific">Rufibacter radiotolerans</name>
    <dbReference type="NCBI Taxonomy" id="1379910"/>
    <lineage>
        <taxon>Bacteria</taxon>
        <taxon>Pseudomonadati</taxon>
        <taxon>Bacteroidota</taxon>
        <taxon>Cytophagia</taxon>
        <taxon>Cytophagales</taxon>
        <taxon>Hymenobacteraceae</taxon>
        <taxon>Rufibacter</taxon>
    </lineage>
</organism>
<keyword evidence="5" id="KW-1185">Reference proteome</keyword>
<name>A0A0H4VS88_9BACT</name>
<feature type="signal peptide" evidence="2">
    <location>
        <begin position="1"/>
        <end position="25"/>
    </location>
</feature>
<feature type="compositionally biased region" description="Low complexity" evidence="1">
    <location>
        <begin position="20"/>
        <end position="44"/>
    </location>
</feature>
<dbReference type="PATRIC" id="fig|1379910.4.peg.3532"/>